<feature type="compositionally biased region" description="Basic residues" evidence="1">
    <location>
        <begin position="174"/>
        <end position="189"/>
    </location>
</feature>
<name>A0A6J4T1X7_9ACTN</name>
<sequence>DRGRPPPGPWPGPARRPAASGGHLHHHGGDRPRGVVHRAGGPVAQAPPRRHRFGVAAAARAAGGLLRVARAPHRVRDRRGAAAGDRDRRPVHRSGEPDRQLRVEPHLRRVLDRLRRGEPAVRQRLPGVQPVAGDRRGAAVPWPEGVSRTARVLARGGRPSRVRAHRAAAERTRRAAQRRHRSRRLHGAHPGRDVALRGAHVGRAGRGVQRLLRPRRPHLDLRGARRACRATADPVGAHAVGPPRGQRRPARRAHRDHHVRRLQLELDLGGRRGRGERGVRGRRGLDHRRPLGSGDDRAARRGRRGRRVLRRRDRRGEDRRRRVRRGRAAQPVRALAPADRRRLRARPLPDAAGLPGPGDDLPRLGPLRQGVGPVRHGGRRDRLRRHQPEPHLVPPGVLRRRRARRRAGAGARPRARHVRQCTTRRPFPVLDALDHDRLHDPRPMAAQVRRSL</sequence>
<dbReference type="AlphaFoldDB" id="A0A6J4T1X7"/>
<feature type="compositionally biased region" description="Basic residues" evidence="1">
    <location>
        <begin position="376"/>
        <end position="385"/>
    </location>
</feature>
<feature type="compositionally biased region" description="Basic residues" evidence="1">
    <location>
        <begin position="245"/>
        <end position="261"/>
    </location>
</feature>
<protein>
    <submittedName>
        <fullName evidence="2">Uncharacterized protein</fullName>
    </submittedName>
</protein>
<proteinExistence type="predicted"/>
<feature type="region of interest" description="Disordered" evidence="1">
    <location>
        <begin position="1"/>
        <end position="51"/>
    </location>
</feature>
<gene>
    <name evidence="2" type="ORF">AVDCRST_MAG85-2384</name>
</gene>
<feature type="non-terminal residue" evidence="2">
    <location>
        <position position="452"/>
    </location>
</feature>
<reference evidence="2" key="1">
    <citation type="submission" date="2020-02" db="EMBL/GenBank/DDBJ databases">
        <authorList>
            <person name="Meier V. D."/>
        </authorList>
    </citation>
    <scope>NUCLEOTIDE SEQUENCE</scope>
    <source>
        <strain evidence="2">AVDCRST_MAG85</strain>
    </source>
</reference>
<feature type="compositionally biased region" description="Basic and acidic residues" evidence="1">
    <location>
        <begin position="262"/>
        <end position="299"/>
    </location>
</feature>
<feature type="compositionally biased region" description="Basic residues" evidence="1">
    <location>
        <begin position="300"/>
        <end position="313"/>
    </location>
</feature>
<feature type="compositionally biased region" description="Low complexity" evidence="1">
    <location>
        <begin position="346"/>
        <end position="368"/>
    </location>
</feature>
<feature type="region of interest" description="Disordered" evidence="1">
    <location>
        <begin position="168"/>
        <end position="394"/>
    </location>
</feature>
<evidence type="ECO:0000313" key="2">
    <source>
        <dbReference type="EMBL" id="CAA9511814.1"/>
    </source>
</evidence>
<organism evidence="2">
    <name type="scientific">uncultured Solirubrobacteraceae bacterium</name>
    <dbReference type="NCBI Taxonomy" id="1162706"/>
    <lineage>
        <taxon>Bacteria</taxon>
        <taxon>Bacillati</taxon>
        <taxon>Actinomycetota</taxon>
        <taxon>Thermoleophilia</taxon>
        <taxon>Solirubrobacterales</taxon>
        <taxon>Solirubrobacteraceae</taxon>
        <taxon>environmental samples</taxon>
    </lineage>
</organism>
<feature type="compositionally biased region" description="Pro residues" evidence="1">
    <location>
        <begin position="1"/>
        <end position="14"/>
    </location>
</feature>
<accession>A0A6J4T1X7</accession>
<feature type="compositionally biased region" description="Low complexity" evidence="1">
    <location>
        <begin position="196"/>
        <end position="211"/>
    </location>
</feature>
<feature type="compositionally biased region" description="Basic and acidic residues" evidence="1">
    <location>
        <begin position="78"/>
        <end position="98"/>
    </location>
</feature>
<evidence type="ECO:0000256" key="1">
    <source>
        <dbReference type="SAM" id="MobiDB-lite"/>
    </source>
</evidence>
<feature type="region of interest" description="Disordered" evidence="1">
    <location>
        <begin position="70"/>
        <end position="98"/>
    </location>
</feature>
<dbReference type="EMBL" id="CADCVT010000260">
    <property type="protein sequence ID" value="CAA9511814.1"/>
    <property type="molecule type" value="Genomic_DNA"/>
</dbReference>
<feature type="non-terminal residue" evidence="2">
    <location>
        <position position="1"/>
    </location>
</feature>